<dbReference type="RefSeq" id="WP_123166207.1">
    <property type="nucleotide sequence ID" value="NZ_RIAX01000011.1"/>
</dbReference>
<keyword evidence="2 5" id="KW-0689">Ribosomal protein</keyword>
<dbReference type="InterPro" id="IPR011332">
    <property type="entry name" value="Ribosomal_zn-bd"/>
</dbReference>
<dbReference type="HAMAP" id="MF_00294">
    <property type="entry name" value="Ribosomal_bL33"/>
    <property type="match status" value="1"/>
</dbReference>
<dbReference type="GO" id="GO:0005737">
    <property type="term" value="C:cytoplasm"/>
    <property type="evidence" value="ECO:0007669"/>
    <property type="project" value="UniProtKB-ARBA"/>
</dbReference>
<dbReference type="GO" id="GO:0005840">
    <property type="term" value="C:ribosome"/>
    <property type="evidence" value="ECO:0007669"/>
    <property type="project" value="UniProtKB-KW"/>
</dbReference>
<evidence type="ECO:0000313" key="6">
    <source>
        <dbReference type="EMBL" id="RNF38653.1"/>
    </source>
</evidence>
<dbReference type="NCBIfam" id="TIGR01023">
    <property type="entry name" value="rpmG_bact"/>
    <property type="match status" value="1"/>
</dbReference>
<gene>
    <name evidence="5 6" type="primary">rpmG</name>
    <name evidence="6" type="ORF">EEX84_13650</name>
</gene>
<evidence type="ECO:0000256" key="4">
    <source>
        <dbReference type="ARBA" id="ARBA00035176"/>
    </source>
</evidence>
<comment type="similarity">
    <text evidence="1 5">Belongs to the bacterial ribosomal protein bL33 family.</text>
</comment>
<keyword evidence="3 5" id="KW-0687">Ribonucleoprotein</keyword>
<dbReference type="OrthoDB" id="9801333at2"/>
<dbReference type="InterPro" id="IPR038584">
    <property type="entry name" value="Ribosomal_bL33_sf"/>
</dbReference>
<protein>
    <recommendedName>
        <fullName evidence="4 5">Large ribosomal subunit protein bL33</fullName>
    </recommendedName>
</protein>
<proteinExistence type="inferred from homology"/>
<dbReference type="Gene3D" id="2.20.28.120">
    <property type="entry name" value="Ribosomal protein L33"/>
    <property type="match status" value="1"/>
</dbReference>
<comment type="caution">
    <text evidence="6">The sequence shown here is derived from an EMBL/GenBank/DDBJ whole genome shotgun (WGS) entry which is preliminary data.</text>
</comment>
<keyword evidence="7" id="KW-1185">Reference proteome</keyword>
<reference evidence="6 7" key="1">
    <citation type="journal article" date="2018" name="Int. J. Syst. Evol. Microbiol.">
        <title>Planococcus salinus sp. nov., a moderately halophilic bacterium isolated from a saline-alkali soil.</title>
        <authorList>
            <person name="Gan L."/>
        </authorList>
    </citation>
    <scope>NUCLEOTIDE SEQUENCE [LARGE SCALE GENOMIC DNA]</scope>
    <source>
        <strain evidence="6 7">LCB217</strain>
    </source>
</reference>
<evidence type="ECO:0000256" key="3">
    <source>
        <dbReference type="ARBA" id="ARBA00023274"/>
    </source>
</evidence>
<dbReference type="SUPFAM" id="SSF57829">
    <property type="entry name" value="Zn-binding ribosomal proteins"/>
    <property type="match status" value="1"/>
</dbReference>
<dbReference type="GO" id="GO:1990904">
    <property type="term" value="C:ribonucleoprotein complex"/>
    <property type="evidence" value="ECO:0007669"/>
    <property type="project" value="UniProtKB-KW"/>
</dbReference>
<evidence type="ECO:0000256" key="5">
    <source>
        <dbReference type="HAMAP-Rule" id="MF_00294"/>
    </source>
</evidence>
<accession>A0A3M8P4R4</accession>
<dbReference type="GO" id="GO:0003735">
    <property type="term" value="F:structural constituent of ribosome"/>
    <property type="evidence" value="ECO:0007669"/>
    <property type="project" value="InterPro"/>
</dbReference>
<organism evidence="6 7">
    <name type="scientific">Planococcus salinus</name>
    <dbReference type="NCBI Taxonomy" id="1848460"/>
    <lineage>
        <taxon>Bacteria</taxon>
        <taxon>Bacillati</taxon>
        <taxon>Bacillota</taxon>
        <taxon>Bacilli</taxon>
        <taxon>Bacillales</taxon>
        <taxon>Caryophanaceae</taxon>
        <taxon>Planococcus</taxon>
    </lineage>
</organism>
<dbReference type="EMBL" id="RIAX01000011">
    <property type="protein sequence ID" value="RNF38653.1"/>
    <property type="molecule type" value="Genomic_DNA"/>
</dbReference>
<dbReference type="NCBIfam" id="NF001764">
    <property type="entry name" value="PRK00504.1"/>
    <property type="match status" value="1"/>
</dbReference>
<dbReference type="InterPro" id="IPR001705">
    <property type="entry name" value="Ribosomal_bL33"/>
</dbReference>
<evidence type="ECO:0000256" key="1">
    <source>
        <dbReference type="ARBA" id="ARBA00007596"/>
    </source>
</evidence>
<evidence type="ECO:0000313" key="7">
    <source>
        <dbReference type="Proteomes" id="UP000275473"/>
    </source>
</evidence>
<dbReference type="GO" id="GO:0006412">
    <property type="term" value="P:translation"/>
    <property type="evidence" value="ECO:0007669"/>
    <property type="project" value="UniProtKB-UniRule"/>
</dbReference>
<sequence>MAKKIVLSCSKCASRNYAVPSKAESGTRLVLKKFCAYCNEHTEHKQTV</sequence>
<dbReference type="Proteomes" id="UP000275473">
    <property type="component" value="Unassembled WGS sequence"/>
</dbReference>
<evidence type="ECO:0000256" key="2">
    <source>
        <dbReference type="ARBA" id="ARBA00022980"/>
    </source>
</evidence>
<dbReference type="Pfam" id="PF00471">
    <property type="entry name" value="Ribosomal_L33"/>
    <property type="match status" value="1"/>
</dbReference>
<dbReference type="AlphaFoldDB" id="A0A3M8P4R4"/>
<name>A0A3M8P4R4_9BACL</name>